<keyword evidence="1" id="KW-0472">Membrane</keyword>
<proteinExistence type="predicted"/>
<feature type="transmembrane region" description="Helical" evidence="1">
    <location>
        <begin position="124"/>
        <end position="144"/>
    </location>
</feature>
<dbReference type="STRING" id="1462996.AWM70_14260"/>
<organism evidence="2 3">
    <name type="scientific">Paenibacillus yonginensis</name>
    <dbReference type="NCBI Taxonomy" id="1462996"/>
    <lineage>
        <taxon>Bacteria</taxon>
        <taxon>Bacillati</taxon>
        <taxon>Bacillota</taxon>
        <taxon>Bacilli</taxon>
        <taxon>Bacillales</taxon>
        <taxon>Paenibacillaceae</taxon>
        <taxon>Paenibacillus</taxon>
    </lineage>
</organism>
<dbReference type="KEGG" id="pyg:AWM70_14260"/>
<evidence type="ECO:0000313" key="3">
    <source>
        <dbReference type="Proteomes" id="UP000092573"/>
    </source>
</evidence>
<feature type="transmembrane region" description="Helical" evidence="1">
    <location>
        <begin position="269"/>
        <end position="294"/>
    </location>
</feature>
<feature type="transmembrane region" description="Helical" evidence="1">
    <location>
        <begin position="150"/>
        <end position="167"/>
    </location>
</feature>
<feature type="transmembrane region" description="Helical" evidence="1">
    <location>
        <begin position="41"/>
        <end position="59"/>
    </location>
</feature>
<sequence>MKQLKPFGGLGRTLGFSLLEAGSVYPFIVLLTAFALHLPPLMFLLAVWIAHAAGVLLGTARSRGDLGRSRLGTPLLIAAVLLVPAAVIGLRLPAVLAAAALLAAAVRGLVAGRKQWPAFAPLRLPLIGLAAALVVYITAGRVAVLEPHRTSLYIVAMLVLFMLLLRWNGERVYYASHAQETDLPLFRRILAANRSLTWLVIVFIAVLGGWKGLGSLLLLLRDGLRTLFSYLESDAPPPEPPAMPAEPAQMPNLPGMDEGPVKHPLWLQIAGYVVLALAGLVAAVLLGYGIYRLIRRWLPERIRRLLRGLAYRLGLLRSIRQVSPEAADFVDEVEKIDRLHNGSRGIRGIRRLWKSSGDVGEDDPRRVYENLIRRAVRKGYAFRSSRTPSENGITMTSDSSWTELSAEEVENIISRYNAVRYRRGNPRE</sequence>
<dbReference type="EMBL" id="CP014167">
    <property type="protein sequence ID" value="ANS75614.1"/>
    <property type="molecule type" value="Genomic_DNA"/>
</dbReference>
<keyword evidence="3" id="KW-1185">Reference proteome</keyword>
<dbReference type="Proteomes" id="UP000092573">
    <property type="component" value="Chromosome"/>
</dbReference>
<protein>
    <recommendedName>
        <fullName evidence="4">DUF4129 domain-containing protein</fullName>
    </recommendedName>
</protein>
<name>A0A1B1N2E9_9BACL</name>
<dbReference type="OrthoDB" id="2678254at2"/>
<dbReference type="RefSeq" id="WP_068697445.1">
    <property type="nucleotide sequence ID" value="NZ_CP014167.1"/>
</dbReference>
<feature type="transmembrane region" description="Helical" evidence="1">
    <location>
        <begin position="94"/>
        <end position="112"/>
    </location>
</feature>
<evidence type="ECO:0008006" key="4">
    <source>
        <dbReference type="Google" id="ProtNLM"/>
    </source>
</evidence>
<accession>A0A1B1N2E9</accession>
<keyword evidence="1" id="KW-0812">Transmembrane</keyword>
<feature type="transmembrane region" description="Helical" evidence="1">
    <location>
        <begin position="196"/>
        <end position="220"/>
    </location>
</feature>
<reference evidence="2 3" key="1">
    <citation type="submission" date="2016-01" db="EMBL/GenBank/DDBJ databases">
        <title>Complete Genome Sequence of Paenibacillus yonginensis DCY84, a novel Plant Growth-Promoting Bacteria with Elicitation of Induced Systemic Resistance.</title>
        <authorList>
            <person name="Kim Y.J."/>
            <person name="Yang D.C."/>
            <person name="Sukweenadhi J."/>
        </authorList>
    </citation>
    <scope>NUCLEOTIDE SEQUENCE [LARGE SCALE GENOMIC DNA]</scope>
    <source>
        <strain evidence="2 3">DCY84</strain>
    </source>
</reference>
<feature type="transmembrane region" description="Helical" evidence="1">
    <location>
        <begin position="12"/>
        <end position="35"/>
    </location>
</feature>
<feature type="transmembrane region" description="Helical" evidence="1">
    <location>
        <begin position="71"/>
        <end position="88"/>
    </location>
</feature>
<evidence type="ECO:0000256" key="1">
    <source>
        <dbReference type="SAM" id="Phobius"/>
    </source>
</evidence>
<dbReference type="AlphaFoldDB" id="A0A1B1N2E9"/>
<gene>
    <name evidence="2" type="ORF">AWM70_14260</name>
</gene>
<keyword evidence="1" id="KW-1133">Transmembrane helix</keyword>
<evidence type="ECO:0000313" key="2">
    <source>
        <dbReference type="EMBL" id="ANS75614.1"/>
    </source>
</evidence>